<accession>A0A9Q0YR07</accession>
<proteinExistence type="predicted"/>
<dbReference type="Gene3D" id="3.10.100.10">
    <property type="entry name" value="Mannose-Binding Protein A, subunit A"/>
    <property type="match status" value="1"/>
</dbReference>
<evidence type="ECO:0000259" key="4">
    <source>
        <dbReference type="PROSITE" id="PS01180"/>
    </source>
</evidence>
<evidence type="ECO:0000313" key="7">
    <source>
        <dbReference type="Proteomes" id="UP001152320"/>
    </source>
</evidence>
<protein>
    <submittedName>
        <fullName evidence="6">Cubilin</fullName>
    </submittedName>
</protein>
<keyword evidence="7" id="KW-1185">Reference proteome</keyword>
<evidence type="ECO:0000313" key="6">
    <source>
        <dbReference type="EMBL" id="KAJ8027083.1"/>
    </source>
</evidence>
<dbReference type="PROSITE" id="PS50041">
    <property type="entry name" value="C_TYPE_LECTIN_2"/>
    <property type="match status" value="1"/>
</dbReference>
<dbReference type="SUPFAM" id="SSF49854">
    <property type="entry name" value="Spermadhesin, CUB domain"/>
    <property type="match status" value="3"/>
</dbReference>
<feature type="domain" description="C-type lectin" evidence="5">
    <location>
        <begin position="561"/>
        <end position="622"/>
    </location>
</feature>
<dbReference type="InterPro" id="IPR001304">
    <property type="entry name" value="C-type_lectin-like"/>
</dbReference>
<dbReference type="EMBL" id="JAIZAY010000016">
    <property type="protein sequence ID" value="KAJ8027083.1"/>
    <property type="molecule type" value="Genomic_DNA"/>
</dbReference>
<name>A0A9Q0YR07_HOLLE</name>
<evidence type="ECO:0000259" key="5">
    <source>
        <dbReference type="PROSITE" id="PS50041"/>
    </source>
</evidence>
<evidence type="ECO:0000256" key="2">
    <source>
        <dbReference type="ARBA" id="ARBA00023157"/>
    </source>
</evidence>
<comment type="caution">
    <text evidence="6">The sequence shown here is derived from an EMBL/GenBank/DDBJ whole genome shotgun (WGS) entry which is preliminary data.</text>
</comment>
<dbReference type="PROSITE" id="PS01180">
    <property type="entry name" value="CUB"/>
    <property type="match status" value="2"/>
</dbReference>
<dbReference type="Gene3D" id="2.60.120.290">
    <property type="entry name" value="Spermadhesin, CUB domain"/>
    <property type="match status" value="2"/>
</dbReference>
<feature type="domain" description="CUB" evidence="4">
    <location>
        <begin position="301"/>
        <end position="411"/>
    </location>
</feature>
<dbReference type="SUPFAM" id="SSF56436">
    <property type="entry name" value="C-type lectin-like"/>
    <property type="match status" value="1"/>
</dbReference>
<dbReference type="InterPro" id="IPR016186">
    <property type="entry name" value="C-type_lectin-like/link_sf"/>
</dbReference>
<dbReference type="InterPro" id="IPR035914">
    <property type="entry name" value="Sperma_CUB_dom_sf"/>
</dbReference>
<organism evidence="6 7">
    <name type="scientific">Holothuria leucospilota</name>
    <name type="common">Black long sea cucumber</name>
    <name type="synonym">Mertensiothuria leucospilota</name>
    <dbReference type="NCBI Taxonomy" id="206669"/>
    <lineage>
        <taxon>Eukaryota</taxon>
        <taxon>Metazoa</taxon>
        <taxon>Echinodermata</taxon>
        <taxon>Eleutherozoa</taxon>
        <taxon>Echinozoa</taxon>
        <taxon>Holothuroidea</taxon>
        <taxon>Aspidochirotacea</taxon>
        <taxon>Aspidochirotida</taxon>
        <taxon>Holothuriidae</taxon>
        <taxon>Holothuria</taxon>
    </lineage>
</organism>
<evidence type="ECO:0000256" key="3">
    <source>
        <dbReference type="PROSITE-ProRule" id="PRU00059"/>
    </source>
</evidence>
<comment type="caution">
    <text evidence="3">Lacks conserved residue(s) required for the propagation of feature annotation.</text>
</comment>
<feature type="disulfide bond" evidence="3">
    <location>
        <begin position="482"/>
        <end position="499"/>
    </location>
</feature>
<keyword evidence="2 3" id="KW-1015">Disulfide bond</keyword>
<evidence type="ECO:0000256" key="1">
    <source>
        <dbReference type="ARBA" id="ARBA00022737"/>
    </source>
</evidence>
<dbReference type="SMART" id="SM00042">
    <property type="entry name" value="CUB"/>
    <property type="match status" value="3"/>
</dbReference>
<gene>
    <name evidence="6" type="ORF">HOLleu_32119</name>
</gene>
<feature type="domain" description="CUB" evidence="4">
    <location>
        <begin position="416"/>
        <end position="546"/>
    </location>
</feature>
<dbReference type="Pfam" id="PF00059">
    <property type="entry name" value="Lectin_C"/>
    <property type="match status" value="1"/>
</dbReference>
<dbReference type="PANTHER" id="PTHR24251">
    <property type="entry name" value="OVOCHYMASE-RELATED"/>
    <property type="match status" value="1"/>
</dbReference>
<dbReference type="CDD" id="cd00041">
    <property type="entry name" value="CUB"/>
    <property type="match status" value="2"/>
</dbReference>
<dbReference type="AlphaFoldDB" id="A0A9Q0YR07"/>
<dbReference type="InterPro" id="IPR000859">
    <property type="entry name" value="CUB_dom"/>
</dbReference>
<sequence>MCNFHVFCKNGLDEENCQVYLEDGNITEIIYPILTDGYPEKQHQEWRLLSTKGFLLNFSDFNVLKSDVLTIKHGRNSKEIDEEKTVTGTFTAPFAYVFDGPFLLLNFTRSYAQRSQFRVNISATNISSLVHCDGLVIPDFEMCNFHVFCKNAIDEENCQGLSDEGQPIKIPYNDFPNVYHSEGRHVINEWRLSSESGYQVNITASRTVHLIIENVHNTQQQKLKFVNRFEGTLQPGVRYAFEMSLLRIYIRLSWNDLGKEVGLYTSPNVEKHISYWNADYGLIIDIVAENVIPVIDCSKVCPDLPFTSSQGEIISPSNLEFETNYNCLCEWNITVSKNSAIKLNMTFINLPCDLVHLEIVTYLNDSLGKRKHFVCGDQVGIIISEGNTMILRLQINTGERNQVFRANYEEIDVPGCGIVPFNKVSRVRYHTCSAPSAFIASPNYPLTYETGMDFVWLINTSPSTYIEVVFAEFDIESSTNCCKSDYLEFEMYPSIFRLCNANINSSNPSFFSDKNKLTIRLHSVSVVGRFLAVYSERNFMSAVESIALKRNLTCMALSRTERQNCYCLFDFAQEVTWKNASKVCKTCGEGGFLATIRSQREMNFLQQLVLREGDATKNVYIGKHVIYKLVRQSILFS</sequence>
<reference evidence="6" key="1">
    <citation type="submission" date="2021-10" db="EMBL/GenBank/DDBJ databases">
        <title>Tropical sea cucumber genome reveals ecological adaptation and Cuvierian tubules defense mechanism.</title>
        <authorList>
            <person name="Chen T."/>
        </authorList>
    </citation>
    <scope>NUCLEOTIDE SEQUENCE</scope>
    <source>
        <strain evidence="6">Nanhai2018</strain>
        <tissue evidence="6">Muscle</tissue>
    </source>
</reference>
<dbReference type="InterPro" id="IPR016187">
    <property type="entry name" value="CTDL_fold"/>
</dbReference>
<dbReference type="Pfam" id="PF00431">
    <property type="entry name" value="CUB"/>
    <property type="match status" value="2"/>
</dbReference>
<keyword evidence="1" id="KW-0677">Repeat</keyword>
<dbReference type="Proteomes" id="UP001152320">
    <property type="component" value="Chromosome 16"/>
</dbReference>